<proteinExistence type="predicted"/>
<protein>
    <submittedName>
        <fullName evidence="2">Uncharacterized protein</fullName>
    </submittedName>
</protein>
<evidence type="ECO:0000313" key="4">
    <source>
        <dbReference type="Proteomes" id="UP000289340"/>
    </source>
</evidence>
<keyword evidence="4" id="KW-1185">Reference proteome</keyword>
<accession>A0A0B2SJ21</accession>
<dbReference type="Proteomes" id="UP000289340">
    <property type="component" value="Chromosome 4"/>
</dbReference>
<dbReference type="EMBL" id="KN643292">
    <property type="protein sequence ID" value="KHN44292.1"/>
    <property type="molecule type" value="Genomic_DNA"/>
</dbReference>
<evidence type="ECO:0000313" key="2">
    <source>
        <dbReference type="EMBL" id="KHN44292.1"/>
    </source>
</evidence>
<evidence type="ECO:0000313" key="3">
    <source>
        <dbReference type="EMBL" id="RZC18179.1"/>
    </source>
</evidence>
<dbReference type="EMBL" id="QZWG01000004">
    <property type="protein sequence ID" value="RZC18179.1"/>
    <property type="molecule type" value="Genomic_DNA"/>
</dbReference>
<sequence length="77" mass="8489">MMRKLSICETNTKAEQGSNSSKKNESGNIEPWHKPKNGSVIPANRKSVKKLMCECIVTMCCKCSKKIVPSQSATNSE</sequence>
<name>A0A0B2SJ21_GLYSO</name>
<gene>
    <name evidence="3" type="ORF">D0Y65_010709</name>
    <name evidence="2" type="ORF">glysoja_024512</name>
</gene>
<reference evidence="3 4" key="2">
    <citation type="submission" date="2018-09" db="EMBL/GenBank/DDBJ databases">
        <title>A high-quality reference genome of wild soybean provides a powerful tool to mine soybean genomes.</title>
        <authorList>
            <person name="Xie M."/>
            <person name="Chung C.Y.L."/>
            <person name="Li M.-W."/>
            <person name="Wong F.-L."/>
            <person name="Chan T.-F."/>
            <person name="Lam H.-M."/>
        </authorList>
    </citation>
    <scope>NUCLEOTIDE SEQUENCE [LARGE SCALE GENOMIC DNA]</scope>
    <source>
        <strain evidence="4">cv. W05</strain>
        <tissue evidence="3">Hypocotyl of etiolated seedlings</tissue>
    </source>
</reference>
<feature type="region of interest" description="Disordered" evidence="1">
    <location>
        <begin position="1"/>
        <end position="41"/>
    </location>
</feature>
<evidence type="ECO:0000256" key="1">
    <source>
        <dbReference type="SAM" id="MobiDB-lite"/>
    </source>
</evidence>
<dbReference type="Proteomes" id="UP000053555">
    <property type="component" value="Unassembled WGS sequence"/>
</dbReference>
<dbReference type="AlphaFoldDB" id="A0A0B2SJ21"/>
<organism evidence="2">
    <name type="scientific">Glycine soja</name>
    <name type="common">Wild soybean</name>
    <dbReference type="NCBI Taxonomy" id="3848"/>
    <lineage>
        <taxon>Eukaryota</taxon>
        <taxon>Viridiplantae</taxon>
        <taxon>Streptophyta</taxon>
        <taxon>Embryophyta</taxon>
        <taxon>Tracheophyta</taxon>
        <taxon>Spermatophyta</taxon>
        <taxon>Magnoliopsida</taxon>
        <taxon>eudicotyledons</taxon>
        <taxon>Gunneridae</taxon>
        <taxon>Pentapetalae</taxon>
        <taxon>rosids</taxon>
        <taxon>fabids</taxon>
        <taxon>Fabales</taxon>
        <taxon>Fabaceae</taxon>
        <taxon>Papilionoideae</taxon>
        <taxon>50 kb inversion clade</taxon>
        <taxon>NPAAA clade</taxon>
        <taxon>indigoferoid/millettioid clade</taxon>
        <taxon>Phaseoleae</taxon>
        <taxon>Glycine</taxon>
        <taxon>Glycine subgen. Soja</taxon>
    </lineage>
</organism>
<reference evidence="2" key="1">
    <citation type="submission" date="2014-07" db="EMBL/GenBank/DDBJ databases">
        <title>Identification of a novel salt tolerance gene in wild soybean by whole-genome sequencing.</title>
        <authorList>
            <person name="Lam H.-M."/>
            <person name="Qi X."/>
            <person name="Li M.-W."/>
            <person name="Liu X."/>
            <person name="Xie M."/>
            <person name="Ni M."/>
            <person name="Xu X."/>
        </authorList>
    </citation>
    <scope>NUCLEOTIDE SEQUENCE [LARGE SCALE GENOMIC DNA]</scope>
    <source>
        <tissue evidence="2">Root</tissue>
    </source>
</reference>